<gene>
    <name evidence="2" type="ORF">BG006_002957</name>
</gene>
<feature type="region of interest" description="Disordered" evidence="1">
    <location>
        <begin position="219"/>
        <end position="249"/>
    </location>
</feature>
<evidence type="ECO:0000256" key="1">
    <source>
        <dbReference type="SAM" id="MobiDB-lite"/>
    </source>
</evidence>
<keyword evidence="3" id="KW-1185">Reference proteome</keyword>
<name>A0A9P5VNG1_9FUNG</name>
<reference evidence="2" key="1">
    <citation type="journal article" date="2020" name="Fungal Divers.">
        <title>Resolving the Mortierellaceae phylogeny through synthesis of multi-gene phylogenetics and phylogenomics.</title>
        <authorList>
            <person name="Vandepol N."/>
            <person name="Liber J."/>
            <person name="Desiro A."/>
            <person name="Na H."/>
            <person name="Kennedy M."/>
            <person name="Barry K."/>
            <person name="Grigoriev I.V."/>
            <person name="Miller A.N."/>
            <person name="O'Donnell K."/>
            <person name="Stajich J.E."/>
            <person name="Bonito G."/>
        </authorList>
    </citation>
    <scope>NUCLEOTIDE SEQUENCE</scope>
    <source>
        <strain evidence="2">NVP1</strain>
    </source>
</reference>
<organism evidence="2 3">
    <name type="scientific">Podila minutissima</name>
    <dbReference type="NCBI Taxonomy" id="64525"/>
    <lineage>
        <taxon>Eukaryota</taxon>
        <taxon>Fungi</taxon>
        <taxon>Fungi incertae sedis</taxon>
        <taxon>Mucoromycota</taxon>
        <taxon>Mortierellomycotina</taxon>
        <taxon>Mortierellomycetes</taxon>
        <taxon>Mortierellales</taxon>
        <taxon>Mortierellaceae</taxon>
        <taxon>Podila</taxon>
    </lineage>
</organism>
<sequence>MVCMCQLKKTYHLNQFTNTDIETYLTFRKNGVESALESHLKRRQHGENPWDENEPGFEYRERGGEPWDKERFIKAMEKYVQSGMDLGNVTVNINVQHDDLYLDGNFTIEVTSSGIFAGGQVMLDFNATSFLNPSYGTDIPKRFKPLVLSTQNYTNAFIIDYDPMWFINCNMHCDMSYIDMVGRPIPGSKFVQKTCYFCPTVGKFYTKRLKGDFHKERRDGIMMPNQDGNPFEALAGTKEEGVEEVGDES</sequence>
<accession>A0A9P5VNG1</accession>
<dbReference type="AlphaFoldDB" id="A0A9P5VNG1"/>
<evidence type="ECO:0000313" key="2">
    <source>
        <dbReference type="EMBL" id="KAF9333928.1"/>
    </source>
</evidence>
<protein>
    <submittedName>
        <fullName evidence="2">Uncharacterized protein</fullName>
    </submittedName>
</protein>
<dbReference type="EMBL" id="JAAAUY010000175">
    <property type="protein sequence ID" value="KAF9333928.1"/>
    <property type="molecule type" value="Genomic_DNA"/>
</dbReference>
<dbReference type="Proteomes" id="UP000696485">
    <property type="component" value="Unassembled WGS sequence"/>
</dbReference>
<evidence type="ECO:0000313" key="3">
    <source>
        <dbReference type="Proteomes" id="UP000696485"/>
    </source>
</evidence>
<comment type="caution">
    <text evidence="2">The sequence shown here is derived from an EMBL/GenBank/DDBJ whole genome shotgun (WGS) entry which is preliminary data.</text>
</comment>
<proteinExistence type="predicted"/>